<dbReference type="Pfam" id="PF03466">
    <property type="entry name" value="LysR_substrate"/>
    <property type="match status" value="1"/>
</dbReference>
<name>A0ABX5SZS0_9MICO</name>
<keyword evidence="4" id="KW-0804">Transcription</keyword>
<evidence type="ECO:0000256" key="2">
    <source>
        <dbReference type="ARBA" id="ARBA00023015"/>
    </source>
</evidence>
<reference evidence="6 7" key="1">
    <citation type="submission" date="2019-03" db="EMBL/GenBank/DDBJ databases">
        <authorList>
            <person name="Dong K."/>
        </authorList>
    </citation>
    <scope>NUCLEOTIDE SEQUENCE [LARGE SCALE GENOMIC DNA]</scope>
    <source>
        <strain evidence="7">dk512</strain>
    </source>
</reference>
<evidence type="ECO:0000256" key="4">
    <source>
        <dbReference type="ARBA" id="ARBA00023163"/>
    </source>
</evidence>
<sequence>MVDEADIRNIRADDLRYLAAVSETGRLVAAARSLGVDHSTVSRRLRRLEAALGTRLIGRGHDTWVLTAEGRIVAEHGRAIGEAVESAARSVATAATDGMTGTIRVTAADGFGSRFVVPALTRLRTRHPGLAVELLTGAHRLTLGQADFDVALVIGTPPRSRLLIERLCSYDSAFYASGPYLTEHGDPASAEELQRHALIYLVDSLERVREHELNAYVPGAEIRFASTNIFALVEAARHGGGVAFLPKFMAVTAPELRRVAAPLRPARVEVSLAIRRETVDRGDVQAVRLSLHQEVLSRQDELVWPA</sequence>
<proteinExistence type="inferred from homology"/>
<evidence type="ECO:0000313" key="6">
    <source>
        <dbReference type="EMBL" id="QBR90777.1"/>
    </source>
</evidence>
<comment type="similarity">
    <text evidence="1">Belongs to the LysR transcriptional regulatory family.</text>
</comment>
<dbReference type="Proteomes" id="UP000295748">
    <property type="component" value="Chromosome"/>
</dbReference>
<dbReference type="SUPFAM" id="SSF53850">
    <property type="entry name" value="Periplasmic binding protein-like II"/>
    <property type="match status" value="1"/>
</dbReference>
<dbReference type="Gene3D" id="3.40.190.290">
    <property type="match status" value="1"/>
</dbReference>
<dbReference type="InterPro" id="IPR005119">
    <property type="entry name" value="LysR_subst-bd"/>
</dbReference>
<dbReference type="InterPro" id="IPR000847">
    <property type="entry name" value="LysR_HTH_N"/>
</dbReference>
<dbReference type="InterPro" id="IPR058163">
    <property type="entry name" value="LysR-type_TF_proteobact-type"/>
</dbReference>
<keyword evidence="2" id="KW-0805">Transcription regulation</keyword>
<feature type="domain" description="HTH lysR-type" evidence="5">
    <location>
        <begin position="10"/>
        <end position="67"/>
    </location>
</feature>
<organism evidence="6 7">
    <name type="scientific">Microbacterium wangchenii</name>
    <dbReference type="NCBI Taxonomy" id="2541726"/>
    <lineage>
        <taxon>Bacteria</taxon>
        <taxon>Bacillati</taxon>
        <taxon>Actinomycetota</taxon>
        <taxon>Actinomycetes</taxon>
        <taxon>Micrococcales</taxon>
        <taxon>Microbacteriaceae</taxon>
        <taxon>Microbacterium</taxon>
    </lineage>
</organism>
<dbReference type="PANTHER" id="PTHR30537:SF3">
    <property type="entry name" value="TRANSCRIPTIONAL REGULATORY PROTEIN"/>
    <property type="match status" value="1"/>
</dbReference>
<dbReference type="PANTHER" id="PTHR30537">
    <property type="entry name" value="HTH-TYPE TRANSCRIPTIONAL REGULATOR"/>
    <property type="match status" value="1"/>
</dbReference>
<dbReference type="SUPFAM" id="SSF46785">
    <property type="entry name" value="Winged helix' DNA-binding domain"/>
    <property type="match status" value="1"/>
</dbReference>
<keyword evidence="7" id="KW-1185">Reference proteome</keyword>
<dbReference type="EMBL" id="CP038266">
    <property type="protein sequence ID" value="QBR90777.1"/>
    <property type="molecule type" value="Genomic_DNA"/>
</dbReference>
<dbReference type="InterPro" id="IPR036388">
    <property type="entry name" value="WH-like_DNA-bd_sf"/>
</dbReference>
<protein>
    <submittedName>
        <fullName evidence="6">LysR family transcriptional regulator</fullName>
    </submittedName>
</protein>
<evidence type="ECO:0000313" key="7">
    <source>
        <dbReference type="Proteomes" id="UP000295748"/>
    </source>
</evidence>
<accession>A0ABX5SZS0</accession>
<dbReference type="InterPro" id="IPR036390">
    <property type="entry name" value="WH_DNA-bd_sf"/>
</dbReference>
<dbReference type="Gene3D" id="1.10.10.10">
    <property type="entry name" value="Winged helix-like DNA-binding domain superfamily/Winged helix DNA-binding domain"/>
    <property type="match status" value="1"/>
</dbReference>
<evidence type="ECO:0000256" key="1">
    <source>
        <dbReference type="ARBA" id="ARBA00009437"/>
    </source>
</evidence>
<dbReference type="Pfam" id="PF00126">
    <property type="entry name" value="HTH_1"/>
    <property type="match status" value="1"/>
</dbReference>
<evidence type="ECO:0000259" key="5">
    <source>
        <dbReference type="PROSITE" id="PS50931"/>
    </source>
</evidence>
<dbReference type="PROSITE" id="PS50931">
    <property type="entry name" value="HTH_LYSR"/>
    <property type="match status" value="1"/>
</dbReference>
<evidence type="ECO:0000256" key="3">
    <source>
        <dbReference type="ARBA" id="ARBA00023125"/>
    </source>
</evidence>
<gene>
    <name evidence="6" type="ORF">E4K62_15780</name>
</gene>
<keyword evidence="3" id="KW-0238">DNA-binding</keyword>